<gene>
    <name evidence="2" type="ORF">K466DRAFT_388314</name>
</gene>
<feature type="compositionally biased region" description="Low complexity" evidence="1">
    <location>
        <begin position="149"/>
        <end position="161"/>
    </location>
</feature>
<sequence length="447" mass="48304">MSSPRRDETRPPRAAAPDRYIYRPRAIMAASAFLEPVVRAAFLIMFGDVQRMPPQLPPLPPQPSLATPSNWKLHYPPEDISLPPSSWSAPTPSHPVRRSKSTNTSPPRRLPESSDQVAGDSANRAGPSAVPFPPTSKPRSHSHSRSHSRVPLPVVPSASSSELMIISPPIRTHSRNISTGVVKPPTARPSSADKDKEKDASRVPPRVSKQLPPPPPPPLPLVDRVPTRDQSLTAGVLRPTTSTPSPALSTPASPHVILSAPPRPTIKRYISSPHVKALAEIPPPIPFPSPSPSSIHTERRPVLIALNPDEPFLHMDAESPPPSRAPVRAPTPPRPRAASSTTRPPQPSQPSPLSRAHNTPSSWKPQDSMSGRAVMAPAPIRGRGVEVAVSLRTSPGTDARTVTVTPAPPPKAQKTSEPPTRKWVLERKGKRLTQDSMVVAQQLRMLR</sequence>
<dbReference type="AlphaFoldDB" id="A0A5C3PM56"/>
<feature type="compositionally biased region" description="Basic and acidic residues" evidence="1">
    <location>
        <begin position="191"/>
        <end position="201"/>
    </location>
</feature>
<accession>A0A5C3PM56</accession>
<feature type="compositionally biased region" description="Basic residues" evidence="1">
    <location>
        <begin position="138"/>
        <end position="148"/>
    </location>
</feature>
<feature type="region of interest" description="Disordered" evidence="1">
    <location>
        <begin position="55"/>
        <end position="260"/>
    </location>
</feature>
<protein>
    <submittedName>
        <fullName evidence="2">Uncharacterized protein</fullName>
    </submittedName>
</protein>
<feature type="compositionally biased region" description="Pro residues" evidence="1">
    <location>
        <begin position="319"/>
        <end position="335"/>
    </location>
</feature>
<reference evidence="2 3" key="1">
    <citation type="journal article" date="2019" name="Nat. Ecol. Evol.">
        <title>Megaphylogeny resolves global patterns of mushroom evolution.</title>
        <authorList>
            <person name="Varga T."/>
            <person name="Krizsan K."/>
            <person name="Foldi C."/>
            <person name="Dima B."/>
            <person name="Sanchez-Garcia M."/>
            <person name="Sanchez-Ramirez S."/>
            <person name="Szollosi G.J."/>
            <person name="Szarkandi J.G."/>
            <person name="Papp V."/>
            <person name="Albert L."/>
            <person name="Andreopoulos W."/>
            <person name="Angelini C."/>
            <person name="Antonin V."/>
            <person name="Barry K.W."/>
            <person name="Bougher N.L."/>
            <person name="Buchanan P."/>
            <person name="Buyck B."/>
            <person name="Bense V."/>
            <person name="Catcheside P."/>
            <person name="Chovatia M."/>
            <person name="Cooper J."/>
            <person name="Damon W."/>
            <person name="Desjardin D."/>
            <person name="Finy P."/>
            <person name="Geml J."/>
            <person name="Haridas S."/>
            <person name="Hughes K."/>
            <person name="Justo A."/>
            <person name="Karasinski D."/>
            <person name="Kautmanova I."/>
            <person name="Kiss B."/>
            <person name="Kocsube S."/>
            <person name="Kotiranta H."/>
            <person name="LaButti K.M."/>
            <person name="Lechner B.E."/>
            <person name="Liimatainen K."/>
            <person name="Lipzen A."/>
            <person name="Lukacs Z."/>
            <person name="Mihaltcheva S."/>
            <person name="Morgado L.N."/>
            <person name="Niskanen T."/>
            <person name="Noordeloos M.E."/>
            <person name="Ohm R.A."/>
            <person name="Ortiz-Santana B."/>
            <person name="Ovrebo C."/>
            <person name="Racz N."/>
            <person name="Riley R."/>
            <person name="Savchenko A."/>
            <person name="Shiryaev A."/>
            <person name="Soop K."/>
            <person name="Spirin V."/>
            <person name="Szebenyi C."/>
            <person name="Tomsovsky M."/>
            <person name="Tulloss R.E."/>
            <person name="Uehling J."/>
            <person name="Grigoriev I.V."/>
            <person name="Vagvolgyi C."/>
            <person name="Papp T."/>
            <person name="Martin F.M."/>
            <person name="Miettinen O."/>
            <person name="Hibbett D.S."/>
            <person name="Nagy L.G."/>
        </authorList>
    </citation>
    <scope>NUCLEOTIDE SEQUENCE [LARGE SCALE GENOMIC DNA]</scope>
    <source>
        <strain evidence="2 3">HHB13444</strain>
    </source>
</reference>
<name>A0A5C3PM56_9APHY</name>
<feature type="compositionally biased region" description="Low complexity" evidence="1">
    <location>
        <begin position="239"/>
        <end position="254"/>
    </location>
</feature>
<keyword evidence="3" id="KW-1185">Reference proteome</keyword>
<feature type="region of interest" description="Disordered" evidence="1">
    <location>
        <begin position="392"/>
        <end position="421"/>
    </location>
</feature>
<evidence type="ECO:0000256" key="1">
    <source>
        <dbReference type="SAM" id="MobiDB-lite"/>
    </source>
</evidence>
<organism evidence="2 3">
    <name type="scientific">Polyporus arcularius HHB13444</name>
    <dbReference type="NCBI Taxonomy" id="1314778"/>
    <lineage>
        <taxon>Eukaryota</taxon>
        <taxon>Fungi</taxon>
        <taxon>Dikarya</taxon>
        <taxon>Basidiomycota</taxon>
        <taxon>Agaricomycotina</taxon>
        <taxon>Agaricomycetes</taxon>
        <taxon>Polyporales</taxon>
        <taxon>Polyporaceae</taxon>
        <taxon>Polyporus</taxon>
    </lineage>
</organism>
<evidence type="ECO:0000313" key="2">
    <source>
        <dbReference type="EMBL" id="TFK90392.1"/>
    </source>
</evidence>
<feature type="region of interest" description="Disordered" evidence="1">
    <location>
        <begin position="281"/>
        <end position="380"/>
    </location>
</feature>
<dbReference type="InParanoid" id="A0A5C3PM56"/>
<proteinExistence type="predicted"/>
<feature type="compositionally biased region" description="Pro residues" evidence="1">
    <location>
        <begin position="211"/>
        <end position="220"/>
    </location>
</feature>
<dbReference type="Proteomes" id="UP000308197">
    <property type="component" value="Unassembled WGS sequence"/>
</dbReference>
<feature type="compositionally biased region" description="Polar residues" evidence="1">
    <location>
        <begin position="356"/>
        <end position="369"/>
    </location>
</feature>
<dbReference type="EMBL" id="ML211047">
    <property type="protein sequence ID" value="TFK90392.1"/>
    <property type="molecule type" value="Genomic_DNA"/>
</dbReference>
<feature type="compositionally biased region" description="Pro residues" evidence="1">
    <location>
        <begin position="281"/>
        <end position="291"/>
    </location>
</feature>
<evidence type="ECO:0000313" key="3">
    <source>
        <dbReference type="Proteomes" id="UP000308197"/>
    </source>
</evidence>